<dbReference type="InterPro" id="IPR004360">
    <property type="entry name" value="Glyas_Fos-R_dOase_dom"/>
</dbReference>
<dbReference type="PROSITE" id="PS51819">
    <property type="entry name" value="VOC"/>
    <property type="match status" value="1"/>
</dbReference>
<dbReference type="Gene3D" id="3.30.720.110">
    <property type="match status" value="1"/>
</dbReference>
<name>A0A917QSR0_9NOCA</name>
<gene>
    <name evidence="2" type="primary">phnB</name>
    <name evidence="2" type="ORF">GCM10011591_42440</name>
</gene>
<dbReference type="Proteomes" id="UP000612956">
    <property type="component" value="Unassembled WGS sequence"/>
</dbReference>
<feature type="domain" description="VOC" evidence="1">
    <location>
        <begin position="8"/>
        <end position="133"/>
    </location>
</feature>
<protein>
    <submittedName>
        <fullName evidence="2">Glyoxalase</fullName>
    </submittedName>
</protein>
<reference evidence="2" key="1">
    <citation type="journal article" date="2014" name="Int. J. Syst. Evol. Microbiol.">
        <title>Complete genome sequence of Corynebacterium casei LMG S-19264T (=DSM 44701T), isolated from a smear-ripened cheese.</title>
        <authorList>
            <consortium name="US DOE Joint Genome Institute (JGI-PGF)"/>
            <person name="Walter F."/>
            <person name="Albersmeier A."/>
            <person name="Kalinowski J."/>
            <person name="Ruckert C."/>
        </authorList>
    </citation>
    <scope>NUCLEOTIDE SEQUENCE</scope>
    <source>
        <strain evidence="2">CGMCC 4.7278</strain>
    </source>
</reference>
<evidence type="ECO:0000259" key="1">
    <source>
        <dbReference type="PROSITE" id="PS51819"/>
    </source>
</evidence>
<dbReference type="Pfam" id="PF00903">
    <property type="entry name" value="Glyoxalase"/>
    <property type="match status" value="1"/>
</dbReference>
<dbReference type="EMBL" id="BMMW01000005">
    <property type="protein sequence ID" value="GGK65739.1"/>
    <property type="molecule type" value="Genomic_DNA"/>
</dbReference>
<dbReference type="AlphaFoldDB" id="A0A917QSR0"/>
<dbReference type="CDD" id="cd07246">
    <property type="entry name" value="VOC_like"/>
    <property type="match status" value="1"/>
</dbReference>
<reference evidence="2" key="2">
    <citation type="submission" date="2020-09" db="EMBL/GenBank/DDBJ databases">
        <authorList>
            <person name="Sun Q."/>
            <person name="Zhou Y."/>
        </authorList>
    </citation>
    <scope>NUCLEOTIDE SEQUENCE</scope>
    <source>
        <strain evidence="2">CGMCC 4.7278</strain>
    </source>
</reference>
<proteinExistence type="predicted"/>
<dbReference type="RefSeq" id="WP_188830818.1">
    <property type="nucleotide sequence ID" value="NZ_BMMW01000005.1"/>
</dbReference>
<dbReference type="PANTHER" id="PTHR34109:SF1">
    <property type="entry name" value="VOC DOMAIN-CONTAINING PROTEIN"/>
    <property type="match status" value="1"/>
</dbReference>
<evidence type="ECO:0000313" key="2">
    <source>
        <dbReference type="EMBL" id="GGK65739.1"/>
    </source>
</evidence>
<comment type="caution">
    <text evidence="2">The sequence shown here is derived from an EMBL/GenBank/DDBJ whole genome shotgun (WGS) entry which is preliminary data.</text>
</comment>
<keyword evidence="3" id="KW-1185">Reference proteome</keyword>
<dbReference type="InterPro" id="IPR037523">
    <property type="entry name" value="VOC_core"/>
</dbReference>
<evidence type="ECO:0000313" key="3">
    <source>
        <dbReference type="Proteomes" id="UP000612956"/>
    </source>
</evidence>
<dbReference type="InterPro" id="IPR029068">
    <property type="entry name" value="Glyas_Bleomycin-R_OHBP_Dase"/>
</dbReference>
<dbReference type="SUPFAM" id="SSF54593">
    <property type="entry name" value="Glyoxalase/Bleomycin resistance protein/Dihydroxybiphenyl dioxygenase"/>
    <property type="match status" value="1"/>
</dbReference>
<accession>A0A917QSR0</accession>
<organism evidence="2 3">
    <name type="scientific">Nocardia camponoti</name>
    <dbReference type="NCBI Taxonomy" id="1616106"/>
    <lineage>
        <taxon>Bacteria</taxon>
        <taxon>Bacillati</taxon>
        <taxon>Actinomycetota</taxon>
        <taxon>Actinomycetes</taxon>
        <taxon>Mycobacteriales</taxon>
        <taxon>Nocardiaceae</taxon>
        <taxon>Nocardia</taxon>
    </lineage>
</organism>
<dbReference type="Gene3D" id="3.30.720.120">
    <property type="match status" value="1"/>
</dbReference>
<dbReference type="PANTHER" id="PTHR34109">
    <property type="entry name" value="BNAUNNG04460D PROTEIN-RELATED"/>
    <property type="match status" value="1"/>
</dbReference>
<sequence>MSNVSPIPTDYPTVTPGLVCAGANAAIEFYVKILGASVRMKMPGPNDTVMHAEIQIGKSVVMVSDPMPEMGYGASTSPEGVSLYTYVADVDKVFTEAILAGATPLRPVEDQFYGDRTGAFTDPWNHRWTVASHVEDVSDAEMKKRMAEFEG</sequence>